<dbReference type="OrthoDB" id="8663161at2759"/>
<dbReference type="Proteomes" id="UP001046870">
    <property type="component" value="Chromosome 24"/>
</dbReference>
<accession>A0A9D3SUT7</accession>
<dbReference type="InterPro" id="IPR036397">
    <property type="entry name" value="RNaseH_sf"/>
</dbReference>
<reference evidence="2" key="1">
    <citation type="submission" date="2021-01" db="EMBL/GenBank/DDBJ databases">
        <authorList>
            <person name="Zahm M."/>
            <person name="Roques C."/>
            <person name="Cabau C."/>
            <person name="Klopp C."/>
            <person name="Donnadieu C."/>
            <person name="Jouanno E."/>
            <person name="Lampietro C."/>
            <person name="Louis A."/>
            <person name="Herpin A."/>
            <person name="Echchiki A."/>
            <person name="Berthelot C."/>
            <person name="Parey E."/>
            <person name="Roest-Crollius H."/>
            <person name="Braasch I."/>
            <person name="Postlethwait J."/>
            <person name="Bobe J."/>
            <person name="Montfort J."/>
            <person name="Bouchez O."/>
            <person name="Begum T."/>
            <person name="Mejri S."/>
            <person name="Adams A."/>
            <person name="Chen W.-J."/>
            <person name="Guiguen Y."/>
        </authorList>
    </citation>
    <scope>NUCLEOTIDE SEQUENCE</scope>
    <source>
        <strain evidence="2">YG-15Mar2019-1</strain>
        <tissue evidence="2">Brain</tissue>
    </source>
</reference>
<dbReference type="Gene3D" id="3.30.420.10">
    <property type="entry name" value="Ribonuclease H-like superfamily/Ribonuclease H"/>
    <property type="match status" value="1"/>
</dbReference>
<sequence length="151" mass="17296">MLTMSKSSFDFSGLGGIWDGPSHSGNVFCGQMNQYFRSFLKEMDAVCSGPKKKRTIQTVTSNKSKSQGLSWVCHFCDGTIKAEKHIEILEQHMLPSRRHLFQGHPCIFRQHNAKPHSAHSTKAWLWKKRVRVLDWPACSPDLSPIENVWRI</sequence>
<dbReference type="Pfam" id="PF13358">
    <property type="entry name" value="DDE_3"/>
    <property type="match status" value="1"/>
</dbReference>
<gene>
    <name evidence="2" type="ORF">MATL_G00257750</name>
</gene>
<dbReference type="InterPro" id="IPR038717">
    <property type="entry name" value="Tc1-like_DDE_dom"/>
</dbReference>
<evidence type="ECO:0000313" key="3">
    <source>
        <dbReference type="Proteomes" id="UP001046870"/>
    </source>
</evidence>
<comment type="caution">
    <text evidence="2">The sequence shown here is derived from an EMBL/GenBank/DDBJ whole genome shotgun (WGS) entry which is preliminary data.</text>
</comment>
<keyword evidence="3" id="KW-1185">Reference proteome</keyword>
<protein>
    <recommendedName>
        <fullName evidence="1">Tc1-like transposase DDE domain-containing protein</fullName>
    </recommendedName>
</protein>
<feature type="domain" description="Tc1-like transposase DDE" evidence="1">
    <location>
        <begin position="70"/>
        <end position="150"/>
    </location>
</feature>
<name>A0A9D3SUT7_MEGAT</name>
<dbReference type="EMBL" id="JAFDVH010000024">
    <property type="protein sequence ID" value="KAG7455525.1"/>
    <property type="molecule type" value="Genomic_DNA"/>
</dbReference>
<dbReference type="GO" id="GO:0003676">
    <property type="term" value="F:nucleic acid binding"/>
    <property type="evidence" value="ECO:0007669"/>
    <property type="project" value="InterPro"/>
</dbReference>
<proteinExistence type="predicted"/>
<evidence type="ECO:0000313" key="2">
    <source>
        <dbReference type="EMBL" id="KAG7455525.1"/>
    </source>
</evidence>
<dbReference type="AlphaFoldDB" id="A0A9D3SUT7"/>
<organism evidence="2 3">
    <name type="scientific">Megalops atlanticus</name>
    <name type="common">Tarpon</name>
    <name type="synonym">Clupea gigantea</name>
    <dbReference type="NCBI Taxonomy" id="7932"/>
    <lineage>
        <taxon>Eukaryota</taxon>
        <taxon>Metazoa</taxon>
        <taxon>Chordata</taxon>
        <taxon>Craniata</taxon>
        <taxon>Vertebrata</taxon>
        <taxon>Euteleostomi</taxon>
        <taxon>Actinopterygii</taxon>
        <taxon>Neopterygii</taxon>
        <taxon>Teleostei</taxon>
        <taxon>Elopiformes</taxon>
        <taxon>Megalopidae</taxon>
        <taxon>Megalops</taxon>
    </lineage>
</organism>
<evidence type="ECO:0000259" key="1">
    <source>
        <dbReference type="Pfam" id="PF13358"/>
    </source>
</evidence>